<evidence type="ECO:0000259" key="5">
    <source>
        <dbReference type="Pfam" id="PF24827"/>
    </source>
</evidence>
<dbReference type="Proteomes" id="UP000198844">
    <property type="component" value="Unassembled WGS sequence"/>
</dbReference>
<dbReference type="PANTHER" id="PTHR37326">
    <property type="entry name" value="BLL3975 PROTEIN"/>
    <property type="match status" value="1"/>
</dbReference>
<keyword evidence="3" id="KW-0378">Hydrolase</keyword>
<dbReference type="PIRSF" id="PIRSF039012">
    <property type="entry name" value="ASP"/>
    <property type="match status" value="1"/>
</dbReference>
<evidence type="ECO:0000256" key="3">
    <source>
        <dbReference type="ARBA" id="ARBA00022801"/>
    </source>
</evidence>
<reference evidence="6 7" key="1">
    <citation type="submission" date="2016-10" db="EMBL/GenBank/DDBJ databases">
        <authorList>
            <person name="de Groot N.N."/>
        </authorList>
    </citation>
    <scope>NUCLEOTIDE SEQUENCE [LARGE SCALE GENOMIC DNA]</scope>
    <source>
        <strain evidence="6 7">LMG 27731</strain>
    </source>
</reference>
<dbReference type="InterPro" id="IPR055438">
    <property type="entry name" value="AstE_AspA_cat"/>
</dbReference>
<dbReference type="AlphaFoldDB" id="A0A1I7BCL9"/>
<evidence type="ECO:0000256" key="4">
    <source>
        <dbReference type="ARBA" id="ARBA00022833"/>
    </source>
</evidence>
<dbReference type="GO" id="GO:0046872">
    <property type="term" value="F:metal ion binding"/>
    <property type="evidence" value="ECO:0007669"/>
    <property type="project" value="UniProtKB-KW"/>
</dbReference>
<proteinExistence type="predicted"/>
<keyword evidence="4" id="KW-0862">Zinc</keyword>
<protein>
    <recommendedName>
        <fullName evidence="5">Succinylglutamate desuccinylase/Aspartoacylase catalytic domain-containing protein</fullName>
    </recommendedName>
</protein>
<dbReference type="EMBL" id="FPBH01000004">
    <property type="protein sequence ID" value="SFT84925.1"/>
    <property type="molecule type" value="Genomic_DNA"/>
</dbReference>
<organism evidence="6 7">
    <name type="scientific">Paraburkholderia aspalathi</name>
    <dbReference type="NCBI Taxonomy" id="1324617"/>
    <lineage>
        <taxon>Bacteria</taxon>
        <taxon>Pseudomonadati</taxon>
        <taxon>Pseudomonadota</taxon>
        <taxon>Betaproteobacteria</taxon>
        <taxon>Burkholderiales</taxon>
        <taxon>Burkholderiaceae</taxon>
        <taxon>Paraburkholderia</taxon>
    </lineage>
</organism>
<dbReference type="InterPro" id="IPR053138">
    <property type="entry name" value="N-alpha-Ac-DABA_deacetylase"/>
</dbReference>
<name>A0A1I7BCL9_9BURK</name>
<evidence type="ECO:0000256" key="1">
    <source>
        <dbReference type="ARBA" id="ARBA00001947"/>
    </source>
</evidence>
<dbReference type="GO" id="GO:0016811">
    <property type="term" value="F:hydrolase activity, acting on carbon-nitrogen (but not peptide) bonds, in linear amides"/>
    <property type="evidence" value="ECO:0007669"/>
    <property type="project" value="InterPro"/>
</dbReference>
<feature type="domain" description="Succinylglutamate desuccinylase/Aspartoacylase catalytic" evidence="5">
    <location>
        <begin position="71"/>
        <end position="258"/>
    </location>
</feature>
<dbReference type="CDD" id="cd06252">
    <property type="entry name" value="M14_ASTE_ASPA-like"/>
    <property type="match status" value="1"/>
</dbReference>
<sequence>MSLRENVGHHNLDPGKAKHRSRIWTDVDLGAEGKAQGYLWLPLGTHDTSGEETGLYSCEGIPVVSIKNGEGPRVLLMAGNHGNEYEGQVMLMKLIRTLQPEDVRGQIIFLPAANTPAVRAGRRTSPLDGGNLNRLFPGDPMGGPTSMIAHMIESEILPGVEYAFDFHSGGDKGDYLPCAVIARSDDPARFSRSLELLKVFGMPTSMIIDHSTGGDGALIGACRRTGVYHLSTELGGGGAVSAPALRMAEKGLARLLEHTGVLSRAIAVEPPPPTRLIRRVPARDYVYVQSAEAGLFEPYVGLGDEVQANQITGMMHFPTAPWKEPEPVLAPVDGIVLCRRVPARSGLGDCVFVLGRDWAPSSL</sequence>
<keyword evidence="2" id="KW-0479">Metal-binding</keyword>
<evidence type="ECO:0000313" key="7">
    <source>
        <dbReference type="Proteomes" id="UP000198844"/>
    </source>
</evidence>
<evidence type="ECO:0000313" key="6">
    <source>
        <dbReference type="EMBL" id="SFT84925.1"/>
    </source>
</evidence>
<comment type="cofactor">
    <cofactor evidence="1">
        <name>Zn(2+)</name>
        <dbReference type="ChEBI" id="CHEBI:29105"/>
    </cofactor>
</comment>
<dbReference type="InterPro" id="IPR043795">
    <property type="entry name" value="N-alpha-Ac-DABA-like"/>
</dbReference>
<gene>
    <name evidence="6" type="ORF">SAMN05192563_1004359</name>
</gene>
<dbReference type="Pfam" id="PF24827">
    <property type="entry name" value="AstE_AspA_cat"/>
    <property type="match status" value="1"/>
</dbReference>
<dbReference type="RefSeq" id="WP_208620637.1">
    <property type="nucleotide sequence ID" value="NZ_FPBH01000004.1"/>
</dbReference>
<dbReference type="PANTHER" id="PTHR37326:SF1">
    <property type="entry name" value="BLL3975 PROTEIN"/>
    <property type="match status" value="1"/>
</dbReference>
<dbReference type="Gene3D" id="3.40.630.10">
    <property type="entry name" value="Zn peptidases"/>
    <property type="match status" value="1"/>
</dbReference>
<evidence type="ECO:0000256" key="2">
    <source>
        <dbReference type="ARBA" id="ARBA00022723"/>
    </source>
</evidence>
<accession>A0A1I7BCL9</accession>
<dbReference type="SUPFAM" id="SSF53187">
    <property type="entry name" value="Zn-dependent exopeptidases"/>
    <property type="match status" value="1"/>
</dbReference>
<dbReference type="GO" id="GO:0016788">
    <property type="term" value="F:hydrolase activity, acting on ester bonds"/>
    <property type="evidence" value="ECO:0007669"/>
    <property type="project" value="InterPro"/>
</dbReference>